<gene>
    <name evidence="2" type="ORF">CC99x_007695</name>
    <name evidence="1" type="ORF">CC99x_02389</name>
</gene>
<dbReference type="AlphaFoldDB" id="A0A0Q9Y9J6"/>
<sequence length="164" mass="18187">MLDFLTSKKDGKQDYSAISNALMSGFGNLFKMFTSSSSNKNSTHRSKETTFGFIPKFAGAFAEMATKFTKALFGNSSDPLVQEVVKKVDDVGQSFVKILKSDNPIEALVRESAYQKMSPETDLYAGGLMGLFNMFSKPSYSKQPYNPVATPVDYSYYNKSKNKP</sequence>
<dbReference type="EMBL" id="LKHV01000017">
    <property type="protein sequence ID" value="KRG17421.1"/>
    <property type="molecule type" value="Genomic_DNA"/>
</dbReference>
<organism evidence="1">
    <name type="scientific">Candidatus Berkiella cookevillensis</name>
    <dbReference type="NCBI Taxonomy" id="437022"/>
    <lineage>
        <taxon>Bacteria</taxon>
        <taxon>Pseudomonadati</taxon>
        <taxon>Pseudomonadota</taxon>
        <taxon>Gammaproteobacteria</taxon>
        <taxon>Candidatus Berkiellales</taxon>
        <taxon>Candidatus Berkiellaceae</taxon>
        <taxon>Candidatus Berkiella</taxon>
    </lineage>
</organism>
<accession>A0A0Q9Y9J6</accession>
<name>A0A0Q9Y9J6_9GAMM</name>
<reference evidence="2" key="3">
    <citation type="submission" date="2021-06" db="EMBL/GenBank/DDBJ databases">
        <title>Genomic Description and Analysis of Intracellular Bacteria, Candidatus Berkiella cookevillensis and Candidatus Berkiella aquae.</title>
        <authorList>
            <person name="Kidane D.T."/>
            <person name="Mehari Y.T."/>
            <person name="Rice F.C."/>
            <person name="Arivett B.A."/>
            <person name="Farone A.L."/>
            <person name="Berk S.G."/>
            <person name="Farone M.B."/>
        </authorList>
    </citation>
    <scope>NUCLEOTIDE SEQUENCE</scope>
    <source>
        <strain evidence="2">CC99</strain>
    </source>
</reference>
<evidence type="ECO:0000313" key="2">
    <source>
        <dbReference type="EMBL" id="MCS5708786.1"/>
    </source>
</evidence>
<dbReference type="EMBL" id="LKHV02000001">
    <property type="protein sequence ID" value="MCS5708786.1"/>
    <property type="molecule type" value="Genomic_DNA"/>
</dbReference>
<dbReference type="Proteomes" id="UP000051494">
    <property type="component" value="Unassembled WGS sequence"/>
</dbReference>
<protein>
    <submittedName>
        <fullName evidence="1">Uncharacterized protein</fullName>
    </submittedName>
</protein>
<reference evidence="1" key="1">
    <citation type="submission" date="2015-09" db="EMBL/GenBank/DDBJ databases">
        <title>Draft Genome Sequences of Two Novel Amoeba-resistant Intranuclear Bacteria, Candidatus Berkiella cookevillensis and Candidatus Berkiella aquae.</title>
        <authorList>
            <person name="Mehari Y.T."/>
            <person name="Arivett B.A."/>
            <person name="Farone A.L."/>
            <person name="Gunderson J.H."/>
            <person name="Farone M.B."/>
        </authorList>
    </citation>
    <scope>NUCLEOTIDE SEQUENCE [LARGE SCALE GENOMIC DNA]</scope>
    <source>
        <strain evidence="1">CC99</strain>
    </source>
</reference>
<comment type="caution">
    <text evidence="1">The sequence shown here is derived from an EMBL/GenBank/DDBJ whole genome shotgun (WGS) entry which is preliminary data.</text>
</comment>
<dbReference type="RefSeq" id="WP_057625479.1">
    <property type="nucleotide sequence ID" value="NZ_LKHV02000001.1"/>
</dbReference>
<evidence type="ECO:0000313" key="3">
    <source>
        <dbReference type="Proteomes" id="UP000051494"/>
    </source>
</evidence>
<keyword evidence="3" id="KW-1185">Reference proteome</keyword>
<reference evidence="2" key="2">
    <citation type="journal article" date="2016" name="Genome Announc.">
        <title>Draft Genome Sequences of Two Novel Amoeba-Resistant Intranuclear Bacteria, 'Candidatus Berkiella cookevillensis' and 'Candidatus Berkiella aquae'.</title>
        <authorList>
            <person name="Mehari Y.T."/>
            <person name="Arivett B.A."/>
            <person name="Farone A.L."/>
            <person name="Gunderson J.H."/>
            <person name="Farone M.B."/>
        </authorList>
    </citation>
    <scope>NUCLEOTIDE SEQUENCE</scope>
    <source>
        <strain evidence="2">CC99</strain>
    </source>
</reference>
<proteinExistence type="predicted"/>
<evidence type="ECO:0000313" key="1">
    <source>
        <dbReference type="EMBL" id="KRG17421.1"/>
    </source>
</evidence>